<dbReference type="AlphaFoldDB" id="A0A8J3A0J6"/>
<keyword evidence="4" id="KW-1185">Reference proteome</keyword>
<name>A0A8J3A0J6_9PROT</name>
<gene>
    <name evidence="2" type="ORF">FF098_001920</name>
    <name evidence="1" type="ORF">GCM10011355_03900</name>
</gene>
<comment type="caution">
    <text evidence="1">The sequence shown here is derived from an EMBL/GenBank/DDBJ whole genome shotgun (WGS) entry which is preliminary data.</text>
</comment>
<reference evidence="2 4" key="2">
    <citation type="submission" date="2020-02" db="EMBL/GenBank/DDBJ databases">
        <title>Genome sequence of Parvularcula flava strain NH6-79.</title>
        <authorList>
            <person name="Abdul Karim M.H."/>
            <person name="Lam M.Q."/>
            <person name="Chen S.J."/>
            <person name="Yahya A."/>
            <person name="Shahir S."/>
            <person name="Shamsir M.S."/>
            <person name="Chong C.S."/>
        </authorList>
    </citation>
    <scope>NUCLEOTIDE SEQUENCE [LARGE SCALE GENOMIC DNA]</scope>
    <source>
        <strain evidence="2 4">NH6-79</strain>
    </source>
</reference>
<organism evidence="1 3">
    <name type="scientific">Aquisalinus luteolus</name>
    <dbReference type="NCBI Taxonomy" id="1566827"/>
    <lineage>
        <taxon>Bacteria</taxon>
        <taxon>Pseudomonadati</taxon>
        <taxon>Pseudomonadota</taxon>
        <taxon>Alphaproteobacteria</taxon>
        <taxon>Parvularculales</taxon>
        <taxon>Parvularculaceae</taxon>
        <taxon>Aquisalinus</taxon>
    </lineage>
</organism>
<dbReference type="Proteomes" id="UP000818603">
    <property type="component" value="Unassembled WGS sequence"/>
</dbReference>
<proteinExistence type="predicted"/>
<dbReference type="RefSeq" id="WP_155136614.1">
    <property type="nucleotide sequence ID" value="NZ_BMGZ01000001.1"/>
</dbReference>
<dbReference type="EMBL" id="VCJR02000001">
    <property type="protein sequence ID" value="NHK26663.1"/>
    <property type="molecule type" value="Genomic_DNA"/>
</dbReference>
<evidence type="ECO:0000313" key="1">
    <source>
        <dbReference type="EMBL" id="GGH93027.1"/>
    </source>
</evidence>
<protein>
    <submittedName>
        <fullName evidence="1">Uncharacterized protein</fullName>
    </submittedName>
</protein>
<reference evidence="1" key="3">
    <citation type="submission" date="2020-09" db="EMBL/GenBank/DDBJ databases">
        <authorList>
            <person name="Sun Q."/>
            <person name="Zhou Y."/>
        </authorList>
    </citation>
    <scope>NUCLEOTIDE SEQUENCE</scope>
    <source>
        <strain evidence="1">CGMCC 1.14984</strain>
    </source>
</reference>
<evidence type="ECO:0000313" key="4">
    <source>
        <dbReference type="Proteomes" id="UP000818603"/>
    </source>
</evidence>
<reference evidence="1" key="1">
    <citation type="journal article" date="2014" name="Int. J. Syst. Evol. Microbiol.">
        <title>Complete genome sequence of Corynebacterium casei LMG S-19264T (=DSM 44701T), isolated from a smear-ripened cheese.</title>
        <authorList>
            <consortium name="US DOE Joint Genome Institute (JGI-PGF)"/>
            <person name="Walter F."/>
            <person name="Albersmeier A."/>
            <person name="Kalinowski J."/>
            <person name="Ruckert C."/>
        </authorList>
    </citation>
    <scope>NUCLEOTIDE SEQUENCE</scope>
    <source>
        <strain evidence="1">CGMCC 1.14984</strain>
    </source>
</reference>
<sequence>MSHIDSYPHEIVGMFGRLPVYHPLEDIEGEDDEHFTGDFSCTTGQIVIGGGSGEHEGLILRKPAAAVGQFLWMLIGDDRIDGGRDEWKELIDFSFYEREIIEFSGWSTKTHAKFYELCTTALPHPYDDDSFELGFEAWLIAGLGEFVFYAMPELASELMDKLDDPYRGIHHVEYNNITLIPPNMPVYANGGNAFTMTRRNAPKA</sequence>
<dbReference type="Proteomes" id="UP000621856">
    <property type="component" value="Unassembled WGS sequence"/>
</dbReference>
<evidence type="ECO:0000313" key="2">
    <source>
        <dbReference type="EMBL" id="NHK26663.1"/>
    </source>
</evidence>
<dbReference type="EMBL" id="BMGZ01000001">
    <property type="protein sequence ID" value="GGH93027.1"/>
    <property type="molecule type" value="Genomic_DNA"/>
</dbReference>
<evidence type="ECO:0000313" key="3">
    <source>
        <dbReference type="Proteomes" id="UP000621856"/>
    </source>
</evidence>
<accession>A0A8J3A0J6</accession>